<comment type="similarity">
    <text evidence="3 8">Belongs to the peptidase M17 family.</text>
</comment>
<feature type="binding site" evidence="8">
    <location>
        <position position="283"/>
    </location>
    <ligand>
        <name>Mn(2+)</name>
        <dbReference type="ChEBI" id="CHEBI:29035"/>
        <label>2</label>
    </ligand>
</feature>
<dbReference type="InterPro" id="IPR023042">
    <property type="entry name" value="Peptidase_M17_leu_NH2_pept"/>
</dbReference>
<dbReference type="CDD" id="cd00433">
    <property type="entry name" value="Peptidase_M17"/>
    <property type="match status" value="1"/>
</dbReference>
<feature type="active site" evidence="8">
    <location>
        <position position="272"/>
    </location>
</feature>
<dbReference type="SUPFAM" id="SSF52949">
    <property type="entry name" value="Macro domain-like"/>
    <property type="match status" value="1"/>
</dbReference>
<evidence type="ECO:0000313" key="11">
    <source>
        <dbReference type="Proteomes" id="UP000534286"/>
    </source>
</evidence>
<dbReference type="GO" id="GO:0006508">
    <property type="term" value="P:proteolysis"/>
    <property type="evidence" value="ECO:0007669"/>
    <property type="project" value="UniProtKB-KW"/>
</dbReference>
<evidence type="ECO:0000256" key="7">
    <source>
        <dbReference type="ARBA" id="ARBA00049972"/>
    </source>
</evidence>
<dbReference type="SUPFAM" id="SSF53187">
    <property type="entry name" value="Zn-dependent exopeptidases"/>
    <property type="match status" value="1"/>
</dbReference>
<dbReference type="AlphaFoldDB" id="A0A7W7RT72"/>
<evidence type="ECO:0000313" key="10">
    <source>
        <dbReference type="EMBL" id="MBB4937447.1"/>
    </source>
</evidence>
<name>A0A7W7RT72_9ACTN</name>
<dbReference type="PANTHER" id="PTHR11963">
    <property type="entry name" value="LEUCINE AMINOPEPTIDASE-RELATED"/>
    <property type="match status" value="1"/>
</dbReference>
<keyword evidence="6 8" id="KW-0378">Hydrolase</keyword>
<feature type="binding site" evidence="8">
    <location>
        <position position="265"/>
    </location>
    <ligand>
        <name>Mn(2+)</name>
        <dbReference type="ChEBI" id="CHEBI:29035"/>
        <label>2</label>
    </ligand>
</feature>
<keyword evidence="8" id="KW-0479">Metal-binding</keyword>
<dbReference type="GO" id="GO:0070006">
    <property type="term" value="F:metalloaminopeptidase activity"/>
    <property type="evidence" value="ECO:0007669"/>
    <property type="project" value="InterPro"/>
</dbReference>
<dbReference type="PANTHER" id="PTHR11963:SF20">
    <property type="entry name" value="PEPTIDASE B"/>
    <property type="match status" value="1"/>
</dbReference>
<feature type="binding site" evidence="8">
    <location>
        <position position="265"/>
    </location>
    <ligand>
        <name>Mn(2+)</name>
        <dbReference type="ChEBI" id="CHEBI:29035"/>
        <label>1</label>
    </ligand>
</feature>
<comment type="catalytic activity">
    <reaction evidence="1 8">
        <text>Release of an N-terminal amino acid, Xaa-|-Yaa-, in which Xaa is preferably Leu, but may be other amino acids including Pro although not Arg or Lys, and Yaa may be Pro. Amino acid amides and methyl esters are also readily hydrolyzed, but rates on arylamides are exceedingly low.</text>
        <dbReference type="EC" id="3.4.11.1"/>
    </reaction>
</comment>
<dbReference type="Gene3D" id="3.40.630.10">
    <property type="entry name" value="Zn peptidases"/>
    <property type="match status" value="1"/>
</dbReference>
<feature type="binding site" evidence="8">
    <location>
        <position position="344"/>
    </location>
    <ligand>
        <name>Mn(2+)</name>
        <dbReference type="ChEBI" id="CHEBI:29035"/>
        <label>2</label>
    </ligand>
</feature>
<evidence type="ECO:0000256" key="2">
    <source>
        <dbReference type="ARBA" id="ARBA00000967"/>
    </source>
</evidence>
<dbReference type="GO" id="GO:0030145">
    <property type="term" value="F:manganese ion binding"/>
    <property type="evidence" value="ECO:0007669"/>
    <property type="project" value="UniProtKB-UniRule"/>
</dbReference>
<evidence type="ECO:0000259" key="9">
    <source>
        <dbReference type="PROSITE" id="PS00631"/>
    </source>
</evidence>
<feature type="binding site" evidence="8">
    <location>
        <position position="342"/>
    </location>
    <ligand>
        <name>Mn(2+)</name>
        <dbReference type="ChEBI" id="CHEBI:29035"/>
        <label>1</label>
    </ligand>
</feature>
<comment type="cofactor">
    <cofactor evidence="8">
        <name>Mn(2+)</name>
        <dbReference type="ChEBI" id="CHEBI:29035"/>
    </cofactor>
    <text evidence="8">Binds 2 manganese ions per subunit.</text>
</comment>
<dbReference type="RefSeq" id="WP_184753819.1">
    <property type="nucleotide sequence ID" value="NZ_BAABEK010000008.1"/>
</dbReference>
<evidence type="ECO:0000256" key="1">
    <source>
        <dbReference type="ARBA" id="ARBA00000135"/>
    </source>
</evidence>
<comment type="catalytic activity">
    <reaction evidence="2 8">
        <text>Release of an N-terminal amino acid, preferentially leucine, but not glutamic or aspartic acids.</text>
        <dbReference type="EC" id="3.4.11.10"/>
    </reaction>
</comment>
<proteinExistence type="inferred from homology"/>
<evidence type="ECO:0000256" key="3">
    <source>
        <dbReference type="ARBA" id="ARBA00009528"/>
    </source>
</evidence>
<dbReference type="Gene3D" id="3.40.220.10">
    <property type="entry name" value="Leucine Aminopeptidase, subunit E, domain 1"/>
    <property type="match status" value="1"/>
</dbReference>
<keyword evidence="4 8" id="KW-0031">Aminopeptidase</keyword>
<evidence type="ECO:0000256" key="5">
    <source>
        <dbReference type="ARBA" id="ARBA00022670"/>
    </source>
</evidence>
<evidence type="ECO:0000256" key="4">
    <source>
        <dbReference type="ARBA" id="ARBA00022438"/>
    </source>
</evidence>
<dbReference type="Pfam" id="PF00883">
    <property type="entry name" value="Peptidase_M17"/>
    <property type="match status" value="1"/>
</dbReference>
<dbReference type="EC" id="3.4.11.10" evidence="8"/>
<keyword evidence="11" id="KW-1185">Reference proteome</keyword>
<evidence type="ECO:0000256" key="6">
    <source>
        <dbReference type="ARBA" id="ARBA00022801"/>
    </source>
</evidence>
<feature type="binding site" evidence="8">
    <location>
        <position position="260"/>
    </location>
    <ligand>
        <name>Mn(2+)</name>
        <dbReference type="ChEBI" id="CHEBI:29035"/>
        <label>2</label>
    </ligand>
</feature>
<sequence length="524" mass="53404">MPISPYLLLPRAAYGQGLSAVTPPGAVDGPGGGGAAGSPAAPDAHLLAVPFGADLAPEIDLPLPAAALLAHYEAKGEAGEIVEVPVANGDAVGRVLLYGVGDGSATALRKAGAAVARRGKGKDAIRVVLPEGPVAAFVEGALLATYTFRIGEPKSTPAAVIEFVGDGAEAEVAKGEVVAGAVTLARDLANTPSSVKTPAWLAERAAEQGVTTRVWDEEELRSGRFGGILAVGQGSPHPPRLIQLSYEPEGATGHVVLVGKGITYDTGGLSLKPTEGMKFMKTDMAGGAVVIAVLGALASLGVRVRVTGLIAAAENSFSGTAQRPSDVITQYGGRTVEVLNTDAEGRLVMADALAYADAELDPDVMVDIATLTGAISIALSKHLGAVFASDDDLAAELAEAGESTGERLWRMPLIDDYVPALESTVADLANIETGSTYGAGSITAALFLREFTGKRPWAHLDIAGVGRSTVDEGVFSKGATGYGVRLLLDWLSSASFLIANRRTCGAGLGAAGAVVPRSRDGRGR</sequence>
<keyword evidence="8" id="KW-0464">Manganese</keyword>
<gene>
    <name evidence="8" type="primary">pepA</name>
    <name evidence="10" type="ORF">FHR32_001752</name>
</gene>
<feature type="domain" description="Cytosol aminopeptidase" evidence="9">
    <location>
        <begin position="340"/>
        <end position="347"/>
    </location>
</feature>
<dbReference type="PROSITE" id="PS00631">
    <property type="entry name" value="CYTOSOL_AP"/>
    <property type="match status" value="1"/>
</dbReference>
<dbReference type="InterPro" id="IPR043472">
    <property type="entry name" value="Macro_dom-like"/>
</dbReference>
<organism evidence="10 11">
    <name type="scientific">Streptosporangium album</name>
    <dbReference type="NCBI Taxonomy" id="47479"/>
    <lineage>
        <taxon>Bacteria</taxon>
        <taxon>Bacillati</taxon>
        <taxon>Actinomycetota</taxon>
        <taxon>Actinomycetes</taxon>
        <taxon>Streptosporangiales</taxon>
        <taxon>Streptosporangiaceae</taxon>
        <taxon>Streptosporangium</taxon>
    </lineage>
</organism>
<dbReference type="HAMAP" id="MF_00181">
    <property type="entry name" value="Cytosol_peptidase_M17"/>
    <property type="match status" value="1"/>
</dbReference>
<comment type="subcellular location">
    <subcellularLocation>
        <location evidence="8">Cytoplasm</location>
    </subcellularLocation>
</comment>
<dbReference type="EMBL" id="JACHJU010000001">
    <property type="protein sequence ID" value="MBB4937447.1"/>
    <property type="molecule type" value="Genomic_DNA"/>
</dbReference>
<reference evidence="10 11" key="1">
    <citation type="submission" date="2020-08" db="EMBL/GenBank/DDBJ databases">
        <title>Sequencing the genomes of 1000 actinobacteria strains.</title>
        <authorList>
            <person name="Klenk H.-P."/>
        </authorList>
    </citation>
    <scope>NUCLEOTIDE SEQUENCE [LARGE SCALE GENOMIC DNA]</scope>
    <source>
        <strain evidence="10 11">DSM 43023</strain>
    </source>
</reference>
<protein>
    <recommendedName>
        <fullName evidence="8">Probable cytosol aminopeptidase</fullName>
        <ecNumber evidence="8">3.4.11.1</ecNumber>
    </recommendedName>
    <alternativeName>
        <fullName evidence="8">Leucine aminopeptidase</fullName>
        <shortName evidence="8">LAP</shortName>
        <ecNumber evidence="8">3.4.11.10</ecNumber>
    </alternativeName>
    <alternativeName>
        <fullName evidence="8">Leucyl aminopeptidase</fullName>
    </alternativeName>
</protein>
<dbReference type="InterPro" id="IPR008283">
    <property type="entry name" value="Peptidase_M17_N"/>
</dbReference>
<evidence type="ECO:0000256" key="8">
    <source>
        <dbReference type="HAMAP-Rule" id="MF_00181"/>
    </source>
</evidence>
<dbReference type="GO" id="GO:0005737">
    <property type="term" value="C:cytoplasm"/>
    <property type="evidence" value="ECO:0007669"/>
    <property type="project" value="UniProtKB-SubCell"/>
</dbReference>
<dbReference type="EC" id="3.4.11.1" evidence="8"/>
<dbReference type="InterPro" id="IPR011356">
    <property type="entry name" value="Leucine_aapep/pepB"/>
</dbReference>
<dbReference type="Proteomes" id="UP000534286">
    <property type="component" value="Unassembled WGS sequence"/>
</dbReference>
<accession>A0A7W7RT72</accession>
<dbReference type="Pfam" id="PF02789">
    <property type="entry name" value="Peptidase_M17_N"/>
    <property type="match status" value="1"/>
</dbReference>
<keyword evidence="5 8" id="KW-0645">Protease</keyword>
<dbReference type="PRINTS" id="PR00481">
    <property type="entry name" value="LAMNOPPTDASE"/>
</dbReference>
<dbReference type="InterPro" id="IPR000819">
    <property type="entry name" value="Peptidase_M17_C"/>
</dbReference>
<keyword evidence="8" id="KW-0963">Cytoplasm</keyword>
<comment type="function">
    <text evidence="7 8">Presumably involved in the processing and regular turnover of intracellular proteins. Catalyzes the removal of unsubstituted N-terminal amino acids from various peptides.</text>
</comment>
<feature type="active site" evidence="8">
    <location>
        <position position="346"/>
    </location>
</feature>
<comment type="caution">
    <text evidence="10">The sequence shown here is derived from an EMBL/GenBank/DDBJ whole genome shotgun (WGS) entry which is preliminary data.</text>
</comment>
<feature type="binding site" evidence="8">
    <location>
        <position position="344"/>
    </location>
    <ligand>
        <name>Mn(2+)</name>
        <dbReference type="ChEBI" id="CHEBI:29035"/>
        <label>1</label>
    </ligand>
</feature>